<dbReference type="GO" id="GO:0016706">
    <property type="term" value="F:2-oxoglutarate-dependent dioxygenase activity"/>
    <property type="evidence" value="ECO:0007669"/>
    <property type="project" value="UniProtKB-ARBA"/>
</dbReference>
<keyword evidence="1" id="KW-0560">Oxidoreductase</keyword>
<dbReference type="AlphaFoldDB" id="A0A926XWC3"/>
<reference evidence="1" key="1">
    <citation type="submission" date="2020-09" db="EMBL/GenBank/DDBJ databases">
        <authorList>
            <person name="Kim M.K."/>
        </authorList>
    </citation>
    <scope>NUCLEOTIDE SEQUENCE</scope>
    <source>
        <strain evidence="1">BT702</strain>
    </source>
</reference>
<sequence length="260" mass="28953">MEEILTKYQIDQFITKGFIRIDNAFPSQLAEAARNILWRDTGCDPNDSSTWIKPVVRLGMYVQEPFVQAANTPILHQVFDQLIGRGRWIPPMSMGTFPVRFPSDEDPGDAGWHVDASFPGADPDNYFDWRINVRSKGRALLMLFLFSDVSEQDAPTRIRVGSHLDVARLLAPAGEQGLSFMGLANKLEGLPERNVVTATGMAGTVYLCHPFLAHAAQAHQGKEPRFLAQPPLLLRNELTIEGAKDGYAPVEKAIRLALER</sequence>
<proteinExistence type="predicted"/>
<evidence type="ECO:0000313" key="1">
    <source>
        <dbReference type="EMBL" id="MBD2702004.1"/>
    </source>
</evidence>
<keyword evidence="1" id="KW-0223">Dioxygenase</keyword>
<comment type="caution">
    <text evidence="1">The sequence shown here is derived from an EMBL/GenBank/DDBJ whole genome shotgun (WGS) entry which is preliminary data.</text>
</comment>
<accession>A0A926XWC3</accession>
<dbReference type="EMBL" id="JACWZY010000012">
    <property type="protein sequence ID" value="MBD2702004.1"/>
    <property type="molecule type" value="Genomic_DNA"/>
</dbReference>
<dbReference type="SUPFAM" id="SSF51197">
    <property type="entry name" value="Clavaminate synthase-like"/>
    <property type="match status" value="1"/>
</dbReference>
<organism evidence="1 2">
    <name type="scientific">Spirosoma profusum</name>
    <dbReference type="NCBI Taxonomy" id="2771354"/>
    <lineage>
        <taxon>Bacteria</taxon>
        <taxon>Pseudomonadati</taxon>
        <taxon>Bacteroidota</taxon>
        <taxon>Cytophagia</taxon>
        <taxon>Cytophagales</taxon>
        <taxon>Cytophagaceae</taxon>
        <taxon>Spirosoma</taxon>
    </lineage>
</organism>
<evidence type="ECO:0000313" key="2">
    <source>
        <dbReference type="Proteomes" id="UP000598820"/>
    </source>
</evidence>
<dbReference type="Gene3D" id="2.60.120.620">
    <property type="entry name" value="q2cbj1_9rhob like domain"/>
    <property type="match status" value="1"/>
</dbReference>
<dbReference type="Proteomes" id="UP000598820">
    <property type="component" value="Unassembled WGS sequence"/>
</dbReference>
<dbReference type="RefSeq" id="WP_190887862.1">
    <property type="nucleotide sequence ID" value="NZ_JACWZY010000012.1"/>
</dbReference>
<gene>
    <name evidence="1" type="ORF">IC229_15245</name>
</gene>
<dbReference type="InterPro" id="IPR008775">
    <property type="entry name" value="Phytyl_CoA_dOase-like"/>
</dbReference>
<protein>
    <submittedName>
        <fullName evidence="1">Phytanoyl-CoA dioxygenase family protein</fullName>
    </submittedName>
</protein>
<dbReference type="Pfam" id="PF05721">
    <property type="entry name" value="PhyH"/>
    <property type="match status" value="1"/>
</dbReference>
<name>A0A926XWC3_9BACT</name>
<keyword evidence="2" id="KW-1185">Reference proteome</keyword>